<protein>
    <submittedName>
        <fullName evidence="1">Uncharacterized protein</fullName>
    </submittedName>
</protein>
<reference evidence="1" key="1">
    <citation type="submission" date="2021-03" db="EMBL/GenBank/DDBJ databases">
        <title>Whole genome shotgun sequence of Actinoplanes auranticolor NBRC 12245.</title>
        <authorList>
            <person name="Komaki H."/>
            <person name="Tamura T."/>
        </authorList>
    </citation>
    <scope>NUCLEOTIDE SEQUENCE</scope>
    <source>
        <strain evidence="1">NBRC 12245</strain>
    </source>
</reference>
<organism evidence="1 2">
    <name type="scientific">Actinoplanes auranticolor</name>
    <dbReference type="NCBI Taxonomy" id="47988"/>
    <lineage>
        <taxon>Bacteria</taxon>
        <taxon>Bacillati</taxon>
        <taxon>Actinomycetota</taxon>
        <taxon>Actinomycetes</taxon>
        <taxon>Micromonosporales</taxon>
        <taxon>Micromonosporaceae</taxon>
        <taxon>Actinoplanes</taxon>
    </lineage>
</organism>
<sequence>MRVRDMEPAGPASWRIYATPAGGTPGIGAYRLTAGSLWRYEATIATPKPVQRIEVIDGYRDPPGSWPPGAEAPATWRWPTALFTSRAAPGRDNPGNHAG</sequence>
<comment type="caution">
    <text evidence="1">The sequence shown here is derived from an EMBL/GenBank/DDBJ whole genome shotgun (WGS) entry which is preliminary data.</text>
</comment>
<evidence type="ECO:0000313" key="2">
    <source>
        <dbReference type="Proteomes" id="UP000681340"/>
    </source>
</evidence>
<gene>
    <name evidence="1" type="ORF">Aau02nite_01240</name>
</gene>
<accession>A0A919VG00</accession>
<dbReference type="EMBL" id="BOQL01000001">
    <property type="protein sequence ID" value="GIM63003.1"/>
    <property type="molecule type" value="Genomic_DNA"/>
</dbReference>
<dbReference type="Proteomes" id="UP000681340">
    <property type="component" value="Unassembled WGS sequence"/>
</dbReference>
<proteinExistence type="predicted"/>
<name>A0A919VG00_9ACTN</name>
<keyword evidence="2" id="KW-1185">Reference proteome</keyword>
<evidence type="ECO:0000313" key="1">
    <source>
        <dbReference type="EMBL" id="GIM63003.1"/>
    </source>
</evidence>
<dbReference type="AlphaFoldDB" id="A0A919VG00"/>